<evidence type="ECO:0000313" key="4">
    <source>
        <dbReference type="Proteomes" id="UP001196565"/>
    </source>
</evidence>
<evidence type="ECO:0000313" key="3">
    <source>
        <dbReference type="EMBL" id="MBW6401398.1"/>
    </source>
</evidence>
<protein>
    <submittedName>
        <fullName evidence="3">SMP-30/gluconolactonase/LRE family protein</fullName>
    </submittedName>
</protein>
<dbReference type="InterPro" id="IPR011042">
    <property type="entry name" value="6-blade_b-propeller_TolB-like"/>
</dbReference>
<dbReference type="EMBL" id="JAHYBZ010000011">
    <property type="protein sequence ID" value="MBW6401398.1"/>
    <property type="molecule type" value="Genomic_DNA"/>
</dbReference>
<comment type="caution">
    <text evidence="3">The sequence shown here is derived from an EMBL/GenBank/DDBJ whole genome shotgun (WGS) entry which is preliminary data.</text>
</comment>
<reference evidence="3 4" key="1">
    <citation type="submission" date="2021-07" db="EMBL/GenBank/DDBJ databases">
        <authorList>
            <person name="So Y."/>
        </authorList>
    </citation>
    <scope>NUCLEOTIDE SEQUENCE [LARGE SCALE GENOMIC DNA]</scope>
    <source>
        <strain evidence="3 4">HJA6</strain>
    </source>
</reference>
<feature type="domain" description="SMP-30/Gluconolactonase/LRE-like region" evidence="2">
    <location>
        <begin position="19"/>
        <end position="262"/>
    </location>
</feature>
<name>A0ABS7AGF6_9PROT</name>
<dbReference type="Pfam" id="PF08450">
    <property type="entry name" value="SGL"/>
    <property type="match status" value="1"/>
</dbReference>
<evidence type="ECO:0000259" key="2">
    <source>
        <dbReference type="Pfam" id="PF08450"/>
    </source>
</evidence>
<accession>A0ABS7AGF6</accession>
<comment type="similarity">
    <text evidence="1">Belongs to the SMP-30/CGR1 family.</text>
</comment>
<dbReference type="PANTHER" id="PTHR10907">
    <property type="entry name" value="REGUCALCIN"/>
    <property type="match status" value="1"/>
</dbReference>
<evidence type="ECO:0000256" key="1">
    <source>
        <dbReference type="ARBA" id="ARBA00008853"/>
    </source>
</evidence>
<dbReference type="InterPro" id="IPR013658">
    <property type="entry name" value="SGL"/>
</dbReference>
<dbReference type="Proteomes" id="UP001196565">
    <property type="component" value="Unassembled WGS sequence"/>
</dbReference>
<dbReference type="SUPFAM" id="SSF63829">
    <property type="entry name" value="Calcium-dependent phosphotriesterase"/>
    <property type="match status" value="1"/>
</dbReference>
<dbReference type="Gene3D" id="2.120.10.30">
    <property type="entry name" value="TolB, C-terminal domain"/>
    <property type="match status" value="1"/>
</dbReference>
<dbReference type="InterPro" id="IPR005511">
    <property type="entry name" value="SMP-30"/>
</dbReference>
<dbReference type="PANTHER" id="PTHR10907:SF47">
    <property type="entry name" value="REGUCALCIN"/>
    <property type="match status" value="1"/>
</dbReference>
<gene>
    <name evidence="3" type="ORF">KPL78_26335</name>
</gene>
<keyword evidence="4" id="KW-1185">Reference proteome</keyword>
<dbReference type="PRINTS" id="PR01790">
    <property type="entry name" value="SMP30FAMILY"/>
</dbReference>
<proteinExistence type="inferred from homology"/>
<sequence>MTRMRNLAIRDVVTVPLGLAESPVWDDDAGALWLVEITERRVLRVAPESGAITRFDMPAEIGSLGLTADGRLVVALRTGVHLFDPASGRLDFLVAPETDVTASRLNDGRVGPDGNFWVGSMDARRPVRDRSGALYRVTPQGACTRVADGFYVSNGLAWSPDGRRMYHADSRGIYVQVFDFDPRDGAATNPRRLLTLTEQDGLPDGAAVDAEGFYWSAGITADVLNRIAPDGSIVERIPLPISAPTMPCFGGADLRTLFVTSLASDRSGSFQHGRLIALDVGVAGLPTQRFGQAPG</sequence>
<organism evidence="3 4">
    <name type="scientific">Roseomonas alba</name>
    <dbReference type="NCBI Taxonomy" id="2846776"/>
    <lineage>
        <taxon>Bacteria</taxon>
        <taxon>Pseudomonadati</taxon>
        <taxon>Pseudomonadota</taxon>
        <taxon>Alphaproteobacteria</taxon>
        <taxon>Acetobacterales</taxon>
        <taxon>Roseomonadaceae</taxon>
        <taxon>Roseomonas</taxon>
    </lineage>
</organism>